<dbReference type="PANTHER" id="PTHR37536:SF1">
    <property type="entry name" value="ASPERGILLOPEPSIN, PUTAITVE (AFU_ORTHOLOGUE AFUA_7G01200)"/>
    <property type="match status" value="1"/>
</dbReference>
<dbReference type="RefSeq" id="WP_030251087.1">
    <property type="nucleotide sequence ID" value="NZ_JBHEZZ010000001.1"/>
</dbReference>
<dbReference type="SUPFAM" id="SSF49899">
    <property type="entry name" value="Concanavalin A-like lectins/glucanases"/>
    <property type="match status" value="1"/>
</dbReference>
<evidence type="ECO:0000313" key="3">
    <source>
        <dbReference type="Proteomes" id="UP001592528"/>
    </source>
</evidence>
<dbReference type="InterPro" id="IPR000250">
    <property type="entry name" value="Peptidase_G1"/>
</dbReference>
<evidence type="ECO:0000313" key="2">
    <source>
        <dbReference type="EMBL" id="MFC1400176.1"/>
    </source>
</evidence>
<dbReference type="PANTHER" id="PTHR37536">
    <property type="entry name" value="PUTATIVE (AFU_ORTHOLOGUE AFUA_3G02970)-RELATED"/>
    <property type="match status" value="1"/>
</dbReference>
<feature type="signal peptide" evidence="1">
    <location>
        <begin position="1"/>
        <end position="28"/>
    </location>
</feature>
<proteinExistence type="predicted"/>
<keyword evidence="3" id="KW-1185">Reference proteome</keyword>
<keyword evidence="1" id="KW-0732">Signal</keyword>
<organism evidence="2 3">
    <name type="scientific">Streptacidiphilus cavernicola</name>
    <dbReference type="NCBI Taxonomy" id="3342716"/>
    <lineage>
        <taxon>Bacteria</taxon>
        <taxon>Bacillati</taxon>
        <taxon>Actinomycetota</taxon>
        <taxon>Actinomycetes</taxon>
        <taxon>Kitasatosporales</taxon>
        <taxon>Streptomycetaceae</taxon>
        <taxon>Streptacidiphilus</taxon>
    </lineage>
</organism>
<sequence>MSTTRRITALSAGLLAVLGSAAPGLAVAAPAFSNAPLQLSSPAGHHMVAQVGGIRNSTSSNWSGYAATGAKFTSVSASWVQPTGKCTSATTYSSFWIGLDGDGSNSVEQTGSEVDCSGGSPQYYAWYEMYPAYPVNFSNTVRPGDHFTSSVTESGSGSFKLVLSDTTQGWSRTVTKTLASAALASAEVIAEAPSSSSGVLPLTNFGTASFTSATANGQPIGNFSPDQINMASGSTTKATTSALSGGNAFTVTWKHS</sequence>
<dbReference type="Gene3D" id="2.60.120.700">
    <property type="entry name" value="Peptidase G1"/>
    <property type="match status" value="1"/>
</dbReference>
<comment type="caution">
    <text evidence="2">The sequence shown here is derived from an EMBL/GenBank/DDBJ whole genome shotgun (WGS) entry which is preliminary data.</text>
</comment>
<evidence type="ECO:0000256" key="1">
    <source>
        <dbReference type="SAM" id="SignalP"/>
    </source>
</evidence>
<accession>A0ABV6UFE5</accession>
<dbReference type="InterPro" id="IPR013320">
    <property type="entry name" value="ConA-like_dom_sf"/>
</dbReference>
<dbReference type="Proteomes" id="UP001592528">
    <property type="component" value="Unassembled WGS sequence"/>
</dbReference>
<feature type="chain" id="PRO_5046633890" evidence="1">
    <location>
        <begin position="29"/>
        <end position="256"/>
    </location>
</feature>
<reference evidence="2 3" key="1">
    <citation type="submission" date="2024-09" db="EMBL/GenBank/DDBJ databases">
        <authorList>
            <person name="Lee S.D."/>
        </authorList>
    </citation>
    <scope>NUCLEOTIDE SEQUENCE [LARGE SCALE GENOMIC DNA]</scope>
    <source>
        <strain evidence="2 3">N1-5</strain>
    </source>
</reference>
<dbReference type="InterPro" id="IPR038656">
    <property type="entry name" value="Peptidase_G1_sf"/>
</dbReference>
<dbReference type="EMBL" id="JBHEZZ010000001">
    <property type="protein sequence ID" value="MFC1400176.1"/>
    <property type="molecule type" value="Genomic_DNA"/>
</dbReference>
<name>A0ABV6UFE5_9ACTN</name>
<dbReference type="Pfam" id="PF01828">
    <property type="entry name" value="Peptidase_A4"/>
    <property type="match status" value="1"/>
</dbReference>
<gene>
    <name evidence="2" type="ORF">ACEZDJ_02615</name>
</gene>
<dbReference type="CDD" id="cd13426">
    <property type="entry name" value="Peptidase_G1"/>
    <property type="match status" value="1"/>
</dbReference>
<protein>
    <submittedName>
        <fullName evidence="2">G1 family glutamic endopeptidase</fullName>
    </submittedName>
</protein>